<gene>
    <name evidence="1" type="ORF">DXT76_19560</name>
</gene>
<dbReference type="Proteomes" id="UP000257032">
    <property type="component" value="Unassembled WGS sequence"/>
</dbReference>
<reference evidence="1 2" key="1">
    <citation type="submission" date="2018-08" db="EMBL/GenBank/DDBJ databases">
        <title>Genome sequence of strict halophilic Halobacillus trueperi SS1 isolated from Lunsu, a salty water body of North West Himalayas.</title>
        <authorList>
            <person name="Gupta S."/>
            <person name="Sharma P."/>
            <person name="Dev K."/>
            <person name="Baumler D."/>
            <person name="Sourirajan A."/>
        </authorList>
    </citation>
    <scope>NUCLEOTIDE SEQUENCE [LARGE SCALE GENOMIC DNA]</scope>
    <source>
        <strain evidence="1 2">SS1</strain>
    </source>
</reference>
<organism evidence="1 2">
    <name type="scientific">Halobacillus trueperi</name>
    <dbReference type="NCBI Taxonomy" id="156205"/>
    <lineage>
        <taxon>Bacteria</taxon>
        <taxon>Bacillati</taxon>
        <taxon>Bacillota</taxon>
        <taxon>Bacilli</taxon>
        <taxon>Bacillales</taxon>
        <taxon>Bacillaceae</taxon>
        <taxon>Halobacillus</taxon>
    </lineage>
</organism>
<protein>
    <submittedName>
        <fullName evidence="1">Uncharacterized protein</fullName>
    </submittedName>
</protein>
<comment type="caution">
    <text evidence="1">The sequence shown here is derived from an EMBL/GenBank/DDBJ whole genome shotgun (WGS) entry which is preliminary data.</text>
</comment>
<evidence type="ECO:0000313" key="1">
    <source>
        <dbReference type="EMBL" id="RDY67293.1"/>
    </source>
</evidence>
<accession>A0A3D8VD24</accession>
<name>A0A3D8VD24_9BACI</name>
<evidence type="ECO:0000313" key="2">
    <source>
        <dbReference type="Proteomes" id="UP000257032"/>
    </source>
</evidence>
<dbReference type="RefSeq" id="WP_115895118.1">
    <property type="nucleotide sequence ID" value="NZ_QTLC01000075.1"/>
</dbReference>
<proteinExistence type="predicted"/>
<dbReference type="AlphaFoldDB" id="A0A3D8VD24"/>
<sequence>MMNINKRLNKLEKLMEEANKPTQEQAVCAYLKALSEPSESMDSLENKYQMVKRYVPKVHHIRAV</sequence>
<dbReference type="EMBL" id="QTLC01000075">
    <property type="protein sequence ID" value="RDY67293.1"/>
    <property type="molecule type" value="Genomic_DNA"/>
</dbReference>